<evidence type="ECO:0000313" key="2">
    <source>
        <dbReference type="Proteomes" id="UP001642260"/>
    </source>
</evidence>
<dbReference type="Gene3D" id="2.40.50.140">
    <property type="entry name" value="Nucleic acid-binding proteins"/>
    <property type="match status" value="1"/>
</dbReference>
<evidence type="ECO:0000313" key="1">
    <source>
        <dbReference type="EMBL" id="CAH8336196.1"/>
    </source>
</evidence>
<dbReference type="Proteomes" id="UP001642260">
    <property type="component" value="Unassembled WGS sequence"/>
</dbReference>
<name>A0ABC8JPL0_ERUVS</name>
<keyword evidence="2" id="KW-1185">Reference proteome</keyword>
<dbReference type="PANTHER" id="PTHR47165">
    <property type="entry name" value="OS03G0429900 PROTEIN"/>
    <property type="match status" value="1"/>
</dbReference>
<sequence>MALYNILLSDMKSGRCSDTAEVRLLRFWEARNVRKGGELMSVDMLFVETDATVMFRDRLTEGSVYTLSGFDVVQSGPNFRLCDAPLMIRFNDGTSFDKKLNPDRPIPTESFRFMLYSRLIELANTGKQLPDIIGKVNAIRSTITDRIPGAQRVMLTLHLESGENVCVSMFDSMALVFHTKFDSHKKEPRIVIATSINPKIVGGMLF</sequence>
<accession>A0ABC8JPL0</accession>
<dbReference type="InterPro" id="IPR012340">
    <property type="entry name" value="NA-bd_OB-fold"/>
</dbReference>
<comment type="caution">
    <text evidence="1">The sequence shown here is derived from an EMBL/GenBank/DDBJ whole genome shotgun (WGS) entry which is preliminary data.</text>
</comment>
<evidence type="ECO:0008006" key="3">
    <source>
        <dbReference type="Google" id="ProtNLM"/>
    </source>
</evidence>
<protein>
    <recommendedName>
        <fullName evidence="3">DUF223 domain-containing protein</fullName>
    </recommendedName>
</protein>
<dbReference type="AlphaFoldDB" id="A0ABC8JPL0"/>
<organism evidence="1 2">
    <name type="scientific">Eruca vesicaria subsp. sativa</name>
    <name type="common">Garden rocket</name>
    <name type="synonym">Eruca sativa</name>
    <dbReference type="NCBI Taxonomy" id="29727"/>
    <lineage>
        <taxon>Eukaryota</taxon>
        <taxon>Viridiplantae</taxon>
        <taxon>Streptophyta</taxon>
        <taxon>Embryophyta</taxon>
        <taxon>Tracheophyta</taxon>
        <taxon>Spermatophyta</taxon>
        <taxon>Magnoliopsida</taxon>
        <taxon>eudicotyledons</taxon>
        <taxon>Gunneridae</taxon>
        <taxon>Pentapetalae</taxon>
        <taxon>rosids</taxon>
        <taxon>malvids</taxon>
        <taxon>Brassicales</taxon>
        <taxon>Brassicaceae</taxon>
        <taxon>Brassiceae</taxon>
        <taxon>Eruca</taxon>
    </lineage>
</organism>
<reference evidence="1 2" key="1">
    <citation type="submission" date="2022-03" db="EMBL/GenBank/DDBJ databases">
        <authorList>
            <person name="Macdonald S."/>
            <person name="Ahmed S."/>
            <person name="Newling K."/>
        </authorList>
    </citation>
    <scope>NUCLEOTIDE SEQUENCE [LARGE SCALE GENOMIC DNA]</scope>
</reference>
<dbReference type="CDD" id="cd04480">
    <property type="entry name" value="RPA1_DBD_A_like"/>
    <property type="match status" value="1"/>
</dbReference>
<dbReference type="PANTHER" id="PTHR47165:SF4">
    <property type="entry name" value="OS03G0429900 PROTEIN"/>
    <property type="match status" value="1"/>
</dbReference>
<dbReference type="EMBL" id="CAKOAT010129598">
    <property type="protein sequence ID" value="CAH8336196.1"/>
    <property type="molecule type" value="Genomic_DNA"/>
</dbReference>
<gene>
    <name evidence="1" type="ORF">ERUC_LOCUS13748</name>
</gene>
<proteinExistence type="predicted"/>